<sequence length="122" mass="14131">MKLEEISQLIFKAVPEFQSFDQEDLDDELSYLFLGDFARFTNDAILNNSFHATKCLTFINQVINQYEEDADFMEKMQIGVLEMLTDYAITQKAAVRHFTGNCLQMFTGLRTSGHFKDLRNTP</sequence>
<dbReference type="KEGG" id="mgin:FRZ54_19245"/>
<dbReference type="RefSeq" id="WP_147033448.1">
    <property type="nucleotide sequence ID" value="NZ_CP042436.1"/>
</dbReference>
<evidence type="ECO:0000313" key="3">
    <source>
        <dbReference type="Proteomes" id="UP000321479"/>
    </source>
</evidence>
<evidence type="ECO:0000259" key="1">
    <source>
        <dbReference type="Pfam" id="PF24722"/>
    </source>
</evidence>
<dbReference type="AlphaFoldDB" id="A0A5B8UZT3"/>
<proteinExistence type="predicted"/>
<gene>
    <name evidence="2" type="ORF">FRZ54_19245</name>
</gene>
<name>A0A5B8UZT3_9SPHI</name>
<feature type="domain" description="DUF7674" evidence="1">
    <location>
        <begin position="8"/>
        <end position="95"/>
    </location>
</feature>
<dbReference type="Pfam" id="PF24722">
    <property type="entry name" value="DUF7674"/>
    <property type="match status" value="1"/>
</dbReference>
<dbReference type="EMBL" id="CP042436">
    <property type="protein sequence ID" value="QEC64614.1"/>
    <property type="molecule type" value="Genomic_DNA"/>
</dbReference>
<protein>
    <recommendedName>
        <fullName evidence="1">DUF7674 domain-containing protein</fullName>
    </recommendedName>
</protein>
<evidence type="ECO:0000313" key="2">
    <source>
        <dbReference type="EMBL" id="QEC64614.1"/>
    </source>
</evidence>
<keyword evidence="3" id="KW-1185">Reference proteome</keyword>
<organism evidence="2 3">
    <name type="scientific">Mucilaginibacter ginsenosidivorans</name>
    <dbReference type="NCBI Taxonomy" id="398053"/>
    <lineage>
        <taxon>Bacteria</taxon>
        <taxon>Pseudomonadati</taxon>
        <taxon>Bacteroidota</taxon>
        <taxon>Sphingobacteriia</taxon>
        <taxon>Sphingobacteriales</taxon>
        <taxon>Sphingobacteriaceae</taxon>
        <taxon>Mucilaginibacter</taxon>
    </lineage>
</organism>
<accession>A0A5B8UZT3</accession>
<dbReference type="Proteomes" id="UP000321479">
    <property type="component" value="Chromosome"/>
</dbReference>
<dbReference type="InterPro" id="IPR056091">
    <property type="entry name" value="DUF7674"/>
</dbReference>
<reference evidence="2 3" key="1">
    <citation type="journal article" date="2017" name="Curr. Microbiol.">
        <title>Mucilaginibacter ginsenosidivorans sp. nov., Isolated from Soil of Ginseng Field.</title>
        <authorList>
            <person name="Kim M.M."/>
            <person name="Siddiqi M.Z."/>
            <person name="Im W.T."/>
        </authorList>
    </citation>
    <scope>NUCLEOTIDE SEQUENCE [LARGE SCALE GENOMIC DNA]</scope>
    <source>
        <strain evidence="2 3">Gsoil 3017</strain>
    </source>
</reference>